<accession>A0A8J8Q797</accession>
<evidence type="ECO:0000313" key="1">
    <source>
        <dbReference type="EMBL" id="TYL38939.1"/>
    </source>
</evidence>
<proteinExistence type="predicted"/>
<gene>
    <name evidence="1" type="ORF">CV102_10570</name>
</gene>
<evidence type="ECO:0000313" key="2">
    <source>
        <dbReference type="Proteomes" id="UP000766904"/>
    </source>
</evidence>
<reference evidence="1" key="1">
    <citation type="submission" date="2017-11" db="EMBL/GenBank/DDBJ databases">
        <authorList>
            <person name="Kajale S.C."/>
            <person name="Sharma A."/>
        </authorList>
    </citation>
    <scope>NUCLEOTIDE SEQUENCE</scope>
    <source>
        <strain evidence="1">LS1_42</strain>
    </source>
</reference>
<dbReference type="SUPFAM" id="SSF88713">
    <property type="entry name" value="Glycoside hydrolase/deacetylase"/>
    <property type="match status" value="1"/>
</dbReference>
<dbReference type="Pfam" id="PF10096">
    <property type="entry name" value="DUF2334"/>
    <property type="match status" value="1"/>
</dbReference>
<dbReference type="Gene3D" id="3.20.20.370">
    <property type="entry name" value="Glycoside hydrolase/deacetylase"/>
    <property type="match status" value="1"/>
</dbReference>
<dbReference type="GO" id="GO:0005975">
    <property type="term" value="P:carbohydrate metabolic process"/>
    <property type="evidence" value="ECO:0007669"/>
    <property type="project" value="InterPro"/>
</dbReference>
<dbReference type="AlphaFoldDB" id="A0A8J8Q797"/>
<dbReference type="InterPro" id="IPR018763">
    <property type="entry name" value="DUF2334"/>
</dbReference>
<sequence>MSVRTAAMRALIPAFALAGVSLSTVLPTDDERESADYQTVLIFRNDDLEPGHADELRREIDQIFIDEGVPLTNAPIPIQNEEEPITDDEEFCEELREQYEEHPDIFEYSLHGYYHTPSTDQFYVGDGGFSSGEQSEFGGLPYDQQRSRIEEGRRILEECTGATTHSFVPPFAPYDDATVQALAEEGITIVSSDNWFTRVYFGETDLFETYGVLHVPANNDFVSDWETHEFHDQSYLREAFDEAYENGELYMQTLHYWTFTSDERLDELRSFIDYVKDQDGVLMMTIEAFADAYREERLVQTNDGWTYTPPDDDDELAVYSTGALDESSEGSDDETNWLDSVISAGRRIVDQ</sequence>
<dbReference type="Proteomes" id="UP000766904">
    <property type="component" value="Unassembled WGS sequence"/>
</dbReference>
<dbReference type="RefSeq" id="WP_148857941.1">
    <property type="nucleotide sequence ID" value="NZ_PHNJ01000004.1"/>
</dbReference>
<comment type="caution">
    <text evidence="1">The sequence shown here is derived from an EMBL/GenBank/DDBJ whole genome shotgun (WGS) entry which is preliminary data.</text>
</comment>
<name>A0A8J8Q797_9EURY</name>
<dbReference type="EMBL" id="PHNJ01000004">
    <property type="protein sequence ID" value="TYL38939.1"/>
    <property type="molecule type" value="Genomic_DNA"/>
</dbReference>
<dbReference type="InterPro" id="IPR011330">
    <property type="entry name" value="Glyco_hydro/deAcase_b/a-brl"/>
</dbReference>
<protein>
    <recommendedName>
        <fullName evidence="3">Polysaccharide deacetylase</fullName>
    </recommendedName>
</protein>
<evidence type="ECO:0008006" key="3">
    <source>
        <dbReference type="Google" id="ProtNLM"/>
    </source>
</evidence>
<dbReference type="OrthoDB" id="306789at2157"/>
<organism evidence="1 2">
    <name type="scientific">Natronococcus pandeyae</name>
    <dbReference type="NCBI Taxonomy" id="2055836"/>
    <lineage>
        <taxon>Archaea</taxon>
        <taxon>Methanobacteriati</taxon>
        <taxon>Methanobacteriota</taxon>
        <taxon>Stenosarchaea group</taxon>
        <taxon>Halobacteria</taxon>
        <taxon>Halobacteriales</taxon>
        <taxon>Natrialbaceae</taxon>
        <taxon>Natronococcus</taxon>
    </lineage>
</organism>
<keyword evidence="2" id="KW-1185">Reference proteome</keyword>